<evidence type="ECO:0000313" key="2">
    <source>
        <dbReference type="Proteomes" id="UP000189369"/>
    </source>
</evidence>
<dbReference type="EMBL" id="CP019697">
    <property type="protein sequence ID" value="AQS50465.1"/>
    <property type="molecule type" value="Genomic_DNA"/>
</dbReference>
<dbReference type="AlphaFoldDB" id="A0A1U9JXE9"/>
<evidence type="ECO:0000313" key="1">
    <source>
        <dbReference type="EMBL" id="AQS50465.1"/>
    </source>
</evidence>
<dbReference type="STRING" id="643674.PAEH1_00965"/>
<dbReference type="Proteomes" id="UP000189369">
    <property type="component" value="Chromosome"/>
</dbReference>
<reference evidence="1 2" key="1">
    <citation type="submission" date="2017-01" db="EMBL/GenBank/DDBJ databases">
        <title>Complete Genome Sequence of Paenalcaligenes hominis, Isolated from a paraplegic Patient with neurogenic bladder.</title>
        <authorList>
            <person name="Mukhopadhyay R."/>
            <person name="Joaquin J."/>
            <person name="Hogue R."/>
            <person name="Kilaru A."/>
            <person name="Jospin G."/>
            <person name="Mars K."/>
            <person name="Eisen J.A."/>
            <person name="Chaturvedi V."/>
        </authorList>
    </citation>
    <scope>NUCLEOTIDE SEQUENCE [LARGE SCALE GENOMIC DNA]</scope>
    <source>
        <strain evidence="1 2">15S00501</strain>
    </source>
</reference>
<name>A0A1U9JXE9_9BURK</name>
<accession>A0A1U9JXE9</accession>
<sequence>MAYSIYIYLFLFPMSDPSPTSAQDQQTLLGIALADQALITSHIAMFAAKTANPQETLALLHEIANEISEKYQLPQLAKDTMLARIQKSLDLAVAIIGKNNLKPTDSTTH</sequence>
<dbReference type="KEGG" id="phn:PAEH1_00965"/>
<protein>
    <submittedName>
        <fullName evidence="1">Uncharacterized protein</fullName>
    </submittedName>
</protein>
<proteinExistence type="predicted"/>
<gene>
    <name evidence="1" type="ORF">PAEH1_00965</name>
</gene>
<organism evidence="1 2">
    <name type="scientific">Paenalcaligenes hominis</name>
    <dbReference type="NCBI Taxonomy" id="643674"/>
    <lineage>
        <taxon>Bacteria</taxon>
        <taxon>Pseudomonadati</taxon>
        <taxon>Pseudomonadota</taxon>
        <taxon>Betaproteobacteria</taxon>
        <taxon>Burkholderiales</taxon>
        <taxon>Alcaligenaceae</taxon>
        <taxon>Paenalcaligenes</taxon>
    </lineage>
</organism>